<keyword evidence="3" id="KW-1185">Reference proteome</keyword>
<dbReference type="Gene3D" id="1.25.40.10">
    <property type="entry name" value="Tetratricopeptide repeat domain"/>
    <property type="match status" value="1"/>
</dbReference>
<gene>
    <name evidence="2" type="ORF">GCM10011394_27970</name>
</gene>
<feature type="transmembrane region" description="Helical" evidence="1">
    <location>
        <begin position="20"/>
        <end position="44"/>
    </location>
</feature>
<dbReference type="Pfam" id="PF14559">
    <property type="entry name" value="TPR_19"/>
    <property type="match status" value="1"/>
</dbReference>
<evidence type="ECO:0008006" key="4">
    <source>
        <dbReference type="Google" id="ProtNLM"/>
    </source>
</evidence>
<dbReference type="InterPro" id="IPR011990">
    <property type="entry name" value="TPR-like_helical_dom_sf"/>
</dbReference>
<protein>
    <recommendedName>
        <fullName evidence="4">Tetratricopeptide repeat protein</fullName>
    </recommendedName>
</protein>
<name>A0ABQ2ENE0_9GAMM</name>
<keyword evidence="1" id="KW-1133">Transmembrane helix</keyword>
<dbReference type="SUPFAM" id="SSF48452">
    <property type="entry name" value="TPR-like"/>
    <property type="match status" value="1"/>
</dbReference>
<keyword evidence="1" id="KW-0472">Membrane</keyword>
<keyword evidence="1" id="KW-0812">Transmembrane</keyword>
<evidence type="ECO:0000313" key="3">
    <source>
        <dbReference type="Proteomes" id="UP000599009"/>
    </source>
</evidence>
<accession>A0ABQ2ENE0</accession>
<proteinExistence type="predicted"/>
<dbReference type="Proteomes" id="UP000599009">
    <property type="component" value="Unassembled WGS sequence"/>
</dbReference>
<comment type="caution">
    <text evidence="2">The sequence shown here is derived from an EMBL/GenBank/DDBJ whole genome shotgun (WGS) entry which is preliminary data.</text>
</comment>
<evidence type="ECO:0000313" key="2">
    <source>
        <dbReference type="EMBL" id="GGK17176.1"/>
    </source>
</evidence>
<reference evidence="3" key="1">
    <citation type="journal article" date="2019" name="Int. J. Syst. Evol. Microbiol.">
        <title>The Global Catalogue of Microorganisms (GCM) 10K type strain sequencing project: providing services to taxonomists for standard genome sequencing and annotation.</title>
        <authorList>
            <consortium name="The Broad Institute Genomics Platform"/>
            <consortium name="The Broad Institute Genome Sequencing Center for Infectious Disease"/>
            <person name="Wu L."/>
            <person name="Ma J."/>
        </authorList>
    </citation>
    <scope>NUCLEOTIDE SEQUENCE [LARGE SCALE GENOMIC DNA]</scope>
    <source>
        <strain evidence="3">CGMCC 1.8985</strain>
    </source>
</reference>
<sequence>MENPVESLAPLLSQLTAIKWLLIFIALCVLGMLIIFFVIAVNLLDAVKEGRSSNRSSNKRSELDELLASGQGKAAKFTALEWVSSQPLSPDAHWALAKAHYQLGELSEAKKVLTGLLKFAPEEHYRVDSWLELLDTEFSERRPRPVS</sequence>
<evidence type="ECO:0000256" key="1">
    <source>
        <dbReference type="SAM" id="Phobius"/>
    </source>
</evidence>
<dbReference type="EMBL" id="BMME01000004">
    <property type="protein sequence ID" value="GGK17176.1"/>
    <property type="molecule type" value="Genomic_DNA"/>
</dbReference>
<organism evidence="2 3">
    <name type="scientific">Luteimonas terricola</name>
    <dbReference type="NCBI Taxonomy" id="645597"/>
    <lineage>
        <taxon>Bacteria</taxon>
        <taxon>Pseudomonadati</taxon>
        <taxon>Pseudomonadota</taxon>
        <taxon>Gammaproteobacteria</taxon>
        <taxon>Lysobacterales</taxon>
        <taxon>Lysobacteraceae</taxon>
        <taxon>Luteimonas</taxon>
    </lineage>
</organism>